<dbReference type="Pfam" id="PF02036">
    <property type="entry name" value="SCP2"/>
    <property type="match status" value="1"/>
</dbReference>
<organism evidence="2 3">
    <name type="scientific">Roseateles albus</name>
    <dbReference type="NCBI Taxonomy" id="2987525"/>
    <lineage>
        <taxon>Bacteria</taxon>
        <taxon>Pseudomonadati</taxon>
        <taxon>Pseudomonadota</taxon>
        <taxon>Betaproteobacteria</taxon>
        <taxon>Burkholderiales</taxon>
        <taxon>Sphaerotilaceae</taxon>
        <taxon>Roseateles</taxon>
    </lineage>
</organism>
<dbReference type="RefSeq" id="WP_273601643.1">
    <property type="nucleotide sequence ID" value="NZ_JAQQXT010000012.1"/>
</dbReference>
<dbReference type="EMBL" id="JAQQXT010000012">
    <property type="protein sequence ID" value="MDC8773490.1"/>
    <property type="molecule type" value="Genomic_DNA"/>
</dbReference>
<reference evidence="2 3" key="1">
    <citation type="submission" date="2022-10" db="EMBL/GenBank/DDBJ databases">
        <title>Paucibacter sp. hw1 Genome sequencing.</title>
        <authorList>
            <person name="Park S."/>
        </authorList>
    </citation>
    <scope>NUCLEOTIDE SEQUENCE [LARGE SCALE GENOMIC DNA]</scope>
    <source>
        <strain evidence="3">hw1</strain>
    </source>
</reference>
<proteinExistence type="predicted"/>
<dbReference type="InterPro" id="IPR003033">
    <property type="entry name" value="SCP2_sterol-bd_dom"/>
</dbReference>
<feature type="domain" description="SCP2" evidence="1">
    <location>
        <begin position="48"/>
        <end position="138"/>
    </location>
</feature>
<evidence type="ECO:0000313" key="3">
    <source>
        <dbReference type="Proteomes" id="UP001221189"/>
    </source>
</evidence>
<keyword evidence="3" id="KW-1185">Reference proteome</keyword>
<comment type="caution">
    <text evidence="2">The sequence shown here is derived from an EMBL/GenBank/DDBJ whole genome shotgun (WGS) entry which is preliminary data.</text>
</comment>
<sequence>MSDFDSKNSPRALPAWLDHARKLVRRLPTEPPSWCAARALDRLLWPKLDAGQRAALQGRVVELELIETGLRLRLRLGPQGFQAVRAHTGAAAVTIRARSDALWRLLRGQDDADRLFFERALVMEGDTEYGLVLKNTLDAIGPLWPEPSGRAPWGPQR</sequence>
<dbReference type="SUPFAM" id="SSF55718">
    <property type="entry name" value="SCP-like"/>
    <property type="match status" value="1"/>
</dbReference>
<evidence type="ECO:0000259" key="1">
    <source>
        <dbReference type="Pfam" id="PF02036"/>
    </source>
</evidence>
<accession>A0ABT5KKP7</accession>
<gene>
    <name evidence="2" type="ORF">PRZ03_18060</name>
</gene>
<dbReference type="Proteomes" id="UP001221189">
    <property type="component" value="Unassembled WGS sequence"/>
</dbReference>
<evidence type="ECO:0000313" key="2">
    <source>
        <dbReference type="EMBL" id="MDC8773490.1"/>
    </source>
</evidence>
<name>A0ABT5KKP7_9BURK</name>
<protein>
    <submittedName>
        <fullName evidence="2">SCP2 sterol-binding domain-containing protein</fullName>
    </submittedName>
</protein>
<dbReference type="InterPro" id="IPR036527">
    <property type="entry name" value="SCP2_sterol-bd_dom_sf"/>
</dbReference>